<evidence type="ECO:0000313" key="3">
    <source>
        <dbReference type="Proteomes" id="UP000505355"/>
    </source>
</evidence>
<dbReference type="InterPro" id="IPR013783">
    <property type="entry name" value="Ig-like_fold"/>
</dbReference>
<proteinExistence type="predicted"/>
<dbReference type="KEGG" id="mmab:HQ865_02805"/>
<dbReference type="Gene3D" id="2.60.40.2700">
    <property type="match status" value="1"/>
</dbReference>
<protein>
    <recommendedName>
        <fullName evidence="4">Ig-like domain-containing protein</fullName>
    </recommendedName>
</protein>
<name>A0A7D4Q5Q1_9SPHI</name>
<dbReference type="EMBL" id="CP054139">
    <property type="protein sequence ID" value="QKJ28731.1"/>
    <property type="molecule type" value="Genomic_DNA"/>
</dbReference>
<dbReference type="Proteomes" id="UP000505355">
    <property type="component" value="Chromosome"/>
</dbReference>
<organism evidence="2 3">
    <name type="scientific">Mucilaginibacter mali</name>
    <dbReference type="NCBI Taxonomy" id="2740462"/>
    <lineage>
        <taxon>Bacteria</taxon>
        <taxon>Pseudomonadati</taxon>
        <taxon>Bacteroidota</taxon>
        <taxon>Sphingobacteriia</taxon>
        <taxon>Sphingobacteriales</taxon>
        <taxon>Sphingobacteriaceae</taxon>
        <taxon>Mucilaginibacter</taxon>
    </lineage>
</organism>
<accession>A0A7D4Q5Q1</accession>
<evidence type="ECO:0008006" key="4">
    <source>
        <dbReference type="Google" id="ProtNLM"/>
    </source>
</evidence>
<evidence type="ECO:0000313" key="2">
    <source>
        <dbReference type="EMBL" id="QKJ28731.1"/>
    </source>
</evidence>
<reference evidence="2 3" key="1">
    <citation type="submission" date="2020-05" db="EMBL/GenBank/DDBJ databases">
        <title>Mucilaginibacter mali sp. nov.</title>
        <authorList>
            <person name="Kim H.S."/>
            <person name="Lee K.C."/>
            <person name="Suh M.K."/>
            <person name="Kim J.-S."/>
            <person name="Han K.-I."/>
            <person name="Eom M.K."/>
            <person name="Shin Y.K."/>
            <person name="Lee J.-S."/>
        </authorList>
    </citation>
    <scope>NUCLEOTIDE SEQUENCE [LARGE SCALE GENOMIC DNA]</scope>
    <source>
        <strain evidence="2 3">G2-14</strain>
    </source>
</reference>
<dbReference type="RefSeq" id="WP_173413431.1">
    <property type="nucleotide sequence ID" value="NZ_CP054139.1"/>
</dbReference>
<evidence type="ECO:0000256" key="1">
    <source>
        <dbReference type="SAM" id="SignalP"/>
    </source>
</evidence>
<sequence>MYSFIKTTLTTLFVAVTMAVFAQTATPGPSDATTAPPTSAASVAQILCFGSTISLKGPTDPGNTYKKYQWYKIDNTGTKQLVKDGTDNLYTETSAGAGYYSYQLVITNTNDCSSDISDPFKVYVLPELTPTIAAAGNVTAVCEKGASSTTLTASVANTNFTYTYQWTRNGVDIPGATTNTYTVTEQTAGSINFGVKVAYSLNGTCAQTATQSITVVPMPTKPVIVAGP</sequence>
<dbReference type="AlphaFoldDB" id="A0A7D4Q5Q1"/>
<dbReference type="Gene3D" id="2.60.40.10">
    <property type="entry name" value="Immunoglobulins"/>
    <property type="match status" value="1"/>
</dbReference>
<feature type="chain" id="PRO_5028889682" description="Ig-like domain-containing protein" evidence="1">
    <location>
        <begin position="23"/>
        <end position="228"/>
    </location>
</feature>
<feature type="signal peptide" evidence="1">
    <location>
        <begin position="1"/>
        <end position="22"/>
    </location>
</feature>
<keyword evidence="1" id="KW-0732">Signal</keyword>
<keyword evidence="3" id="KW-1185">Reference proteome</keyword>
<gene>
    <name evidence="2" type="ORF">HQ865_02805</name>
</gene>